<dbReference type="InterPro" id="IPR002187">
    <property type="entry name" value="N-reg_PII"/>
</dbReference>
<keyword evidence="2" id="KW-1185">Reference proteome</keyword>
<evidence type="ECO:0000313" key="2">
    <source>
        <dbReference type="Proteomes" id="UP000814385"/>
    </source>
</evidence>
<dbReference type="Pfam" id="PF00543">
    <property type="entry name" value="P-II"/>
    <property type="match status" value="1"/>
</dbReference>
<sequence length="115" mass="12454">MAFKLIILMVDEGKTDQAMDASRHAGATGATIISNARGQGLEQHFGLFGLEILSPRNVLLILVEARRCDSVMQAIVDSVGLDDSLETGIALELDVSRALGLKEHIKKLSEQRPLD</sequence>
<proteinExistence type="predicted"/>
<dbReference type="SMART" id="SM00938">
    <property type="entry name" value="P-II"/>
    <property type="match status" value="1"/>
</dbReference>
<protein>
    <submittedName>
        <fullName evidence="1">P-II family nitrogen regulator</fullName>
    </submittedName>
</protein>
<dbReference type="SUPFAM" id="SSF54913">
    <property type="entry name" value="GlnB-like"/>
    <property type="match status" value="1"/>
</dbReference>
<comment type="caution">
    <text evidence="1">The sequence shown here is derived from an EMBL/GenBank/DDBJ whole genome shotgun (WGS) entry which is preliminary data.</text>
</comment>
<dbReference type="EMBL" id="JABFUC010000004">
    <property type="protein sequence ID" value="MCG6657280.1"/>
    <property type="molecule type" value="Genomic_DNA"/>
</dbReference>
<dbReference type="Gene3D" id="3.30.70.120">
    <property type="match status" value="1"/>
</dbReference>
<organism evidence="1 2">
    <name type="scientific">Billgrantia campisalis</name>
    <dbReference type="NCBI Taxonomy" id="74661"/>
    <lineage>
        <taxon>Bacteria</taxon>
        <taxon>Pseudomonadati</taxon>
        <taxon>Pseudomonadota</taxon>
        <taxon>Gammaproteobacteria</taxon>
        <taxon>Oceanospirillales</taxon>
        <taxon>Halomonadaceae</taxon>
        <taxon>Billgrantia</taxon>
    </lineage>
</organism>
<dbReference type="PROSITE" id="PS51343">
    <property type="entry name" value="PII_GLNB_DOM"/>
    <property type="match status" value="1"/>
</dbReference>
<dbReference type="InterPro" id="IPR015867">
    <property type="entry name" value="N-reg_PII/ATP_PRibTrfase_C"/>
</dbReference>
<dbReference type="InterPro" id="IPR011322">
    <property type="entry name" value="N-reg_PII-like_a/b"/>
</dbReference>
<accession>A0ABS9P681</accession>
<name>A0ABS9P681_9GAMM</name>
<evidence type="ECO:0000313" key="1">
    <source>
        <dbReference type="EMBL" id="MCG6657280.1"/>
    </source>
</evidence>
<gene>
    <name evidence="1" type="ORF">HOP52_05765</name>
</gene>
<dbReference type="Proteomes" id="UP000814385">
    <property type="component" value="Unassembled WGS sequence"/>
</dbReference>
<reference evidence="1 2" key="1">
    <citation type="submission" date="2020-05" db="EMBL/GenBank/DDBJ databases">
        <title>Comparative genomic analysis of denitrifying bacteria from Halomonas genus.</title>
        <authorList>
            <person name="Wang L."/>
            <person name="Shao Z."/>
        </authorList>
    </citation>
    <scope>NUCLEOTIDE SEQUENCE [LARGE SCALE GENOMIC DNA]</scope>
    <source>
        <strain evidence="1 2">A4</strain>
    </source>
</reference>